<keyword evidence="2" id="KW-0732">Signal</keyword>
<dbReference type="STRING" id="235279.HH_0417"/>
<dbReference type="PANTHER" id="PTHR30290">
    <property type="entry name" value="PERIPLASMIC BINDING COMPONENT OF ABC TRANSPORTER"/>
    <property type="match status" value="1"/>
</dbReference>
<sequence>MRAIVIVFICMGVLWGKNTLIMAVSENIGALNPQGYQGNAMFAQNAIYEGLVRVDKQGKIVPSLALSWNTSQDGLSYEFVLRKGVKFSNGEAFNADAVVLNFQSILKNRARHSWSGLAMAIKDMQKVSEYKVRLLLKHPYSPTLNELAVVRPFRFLAPSAMPKDLDLLQHNPKPIGTGAYMLGKSKLGVSDTLLKNPHYWNQDAYNGIYYDEIILKVIFDPNAKLAALKSKQIDMIYGYDQIPLEIFKNMQNDKHFNTYLSPPIYSTILVINSASPILTLSNEKFSQNLRKAIALGIDKTKITQAVYGGLQEKADTLFAPNIFHSLSSYDVLKILPYKPKEAQNAIVLLLQDSQAALLRDRGVEILFSGDNPAHKMIAEILQSEFKAIGIKARLSASEPTIYRNRLLKGAFDIAFSETWGAPYEPLSILYSMLIPSHIDFAAQAGLSQKPHIDKLIREIIALNPHSKVFYSALSEVIALLQESGVYIPLTYQRNKVIAHKKIKGIKMGVVGYEVPFWEMYE</sequence>
<dbReference type="PIRSF" id="PIRSF002741">
    <property type="entry name" value="MppA"/>
    <property type="match status" value="1"/>
</dbReference>
<comment type="similarity">
    <text evidence="1">Belongs to the bacterial solute-binding protein 5 family.</text>
</comment>
<dbReference type="InterPro" id="IPR000914">
    <property type="entry name" value="SBP_5_dom"/>
</dbReference>
<evidence type="ECO:0000313" key="4">
    <source>
        <dbReference type="EMBL" id="AAP77014.1"/>
    </source>
</evidence>
<dbReference type="TCDB" id="3.A.1.5.40">
    <property type="family name" value="the atp-binding cassette (abc) superfamily"/>
</dbReference>
<dbReference type="NCBIfam" id="TIGR02294">
    <property type="entry name" value="nickel_nikA"/>
    <property type="match status" value="1"/>
</dbReference>
<dbReference type="EMBL" id="AE017125">
    <property type="protein sequence ID" value="AAP77014.1"/>
    <property type="molecule type" value="Genomic_DNA"/>
</dbReference>
<evidence type="ECO:0000256" key="2">
    <source>
        <dbReference type="ARBA" id="ARBA00022729"/>
    </source>
</evidence>
<dbReference type="GO" id="GO:0015675">
    <property type="term" value="P:nickel cation transport"/>
    <property type="evidence" value="ECO:0007669"/>
    <property type="project" value="InterPro"/>
</dbReference>
<dbReference type="GO" id="GO:0016151">
    <property type="term" value="F:nickel cation binding"/>
    <property type="evidence" value="ECO:0007669"/>
    <property type="project" value="InterPro"/>
</dbReference>
<protein>
    <submittedName>
        <fullName evidence="4">Nickel transport system periplasmic component NikA</fullName>
    </submittedName>
</protein>
<evidence type="ECO:0000313" key="5">
    <source>
        <dbReference type="Proteomes" id="UP000002495"/>
    </source>
</evidence>
<name>Q7VJ33_HELHP</name>
<organism evidence="4 5">
    <name type="scientific">Helicobacter hepaticus (strain ATCC 51449 / 3B1)</name>
    <dbReference type="NCBI Taxonomy" id="235279"/>
    <lineage>
        <taxon>Bacteria</taxon>
        <taxon>Pseudomonadati</taxon>
        <taxon>Campylobacterota</taxon>
        <taxon>Epsilonproteobacteria</taxon>
        <taxon>Campylobacterales</taxon>
        <taxon>Helicobacteraceae</taxon>
        <taxon>Helicobacter</taxon>
    </lineage>
</organism>
<dbReference type="GO" id="GO:0043190">
    <property type="term" value="C:ATP-binding cassette (ABC) transporter complex"/>
    <property type="evidence" value="ECO:0007669"/>
    <property type="project" value="InterPro"/>
</dbReference>
<dbReference type="Gene3D" id="3.10.105.10">
    <property type="entry name" value="Dipeptide-binding Protein, Domain 3"/>
    <property type="match status" value="1"/>
</dbReference>
<dbReference type="GO" id="GO:0030288">
    <property type="term" value="C:outer membrane-bounded periplasmic space"/>
    <property type="evidence" value="ECO:0007669"/>
    <property type="project" value="UniProtKB-ARBA"/>
</dbReference>
<dbReference type="AlphaFoldDB" id="Q7VJ33"/>
<dbReference type="Pfam" id="PF00496">
    <property type="entry name" value="SBP_bac_5"/>
    <property type="match status" value="1"/>
</dbReference>
<evidence type="ECO:0000256" key="1">
    <source>
        <dbReference type="ARBA" id="ARBA00005695"/>
    </source>
</evidence>
<dbReference type="SUPFAM" id="SSF53850">
    <property type="entry name" value="Periplasmic binding protein-like II"/>
    <property type="match status" value="1"/>
</dbReference>
<keyword evidence="5" id="KW-1185">Reference proteome</keyword>
<dbReference type="PROSITE" id="PS01040">
    <property type="entry name" value="SBP_BACTERIAL_5"/>
    <property type="match status" value="1"/>
</dbReference>
<dbReference type="GO" id="GO:0015833">
    <property type="term" value="P:peptide transport"/>
    <property type="evidence" value="ECO:0007669"/>
    <property type="project" value="TreeGrafter"/>
</dbReference>
<evidence type="ECO:0000259" key="3">
    <source>
        <dbReference type="Pfam" id="PF00496"/>
    </source>
</evidence>
<gene>
    <name evidence="4" type="primary">nikA</name>
    <name evidence="4" type="ordered locus">HH_0417</name>
</gene>
<dbReference type="GO" id="GO:1904680">
    <property type="term" value="F:peptide transmembrane transporter activity"/>
    <property type="evidence" value="ECO:0007669"/>
    <property type="project" value="TreeGrafter"/>
</dbReference>
<dbReference type="KEGG" id="hhe:HH_0417"/>
<dbReference type="HOGENOM" id="CLU_017028_7_5_7"/>
<dbReference type="PANTHER" id="PTHR30290:SF37">
    <property type="entry name" value="NICKEL-BINDING PERIPLASMIC PROTEIN"/>
    <property type="match status" value="1"/>
</dbReference>
<dbReference type="InterPro" id="IPR030678">
    <property type="entry name" value="Peptide/Ni-bd"/>
</dbReference>
<reference evidence="4 5" key="1">
    <citation type="journal article" date="2003" name="Proc. Natl. Acad. Sci. U.S.A.">
        <title>The complete genome sequence of the carcinogenic bacterium Helicobacter hepaticus.</title>
        <authorList>
            <person name="Suerbaum S."/>
            <person name="Josenhans C."/>
            <person name="Sterzenbach T."/>
            <person name="Drescher B."/>
            <person name="Brandt P."/>
            <person name="Bell M."/>
            <person name="Droege M."/>
            <person name="Fartmann B."/>
            <person name="Fischer H.-P."/>
            <person name="Ge Z."/>
            <person name="Hoerster A."/>
            <person name="Holland R."/>
            <person name="Klein K."/>
            <person name="Koenig J."/>
            <person name="Macko L."/>
            <person name="Mendz G.L."/>
            <person name="Nyakatura G."/>
            <person name="Schauer D.B."/>
            <person name="Shen Z."/>
            <person name="Weber J."/>
            <person name="Frosch M."/>
            <person name="Fox J.G."/>
        </authorList>
    </citation>
    <scope>NUCLEOTIDE SEQUENCE [LARGE SCALE GENOMIC DNA]</scope>
    <source>
        <strain evidence="5">ATCC 51449 / 3B1</strain>
    </source>
</reference>
<dbReference type="Proteomes" id="UP000002495">
    <property type="component" value="Chromosome"/>
</dbReference>
<dbReference type="Gene3D" id="3.40.190.10">
    <property type="entry name" value="Periplasmic binding protein-like II"/>
    <property type="match status" value="1"/>
</dbReference>
<dbReference type="eggNOG" id="COG0747">
    <property type="taxonomic scope" value="Bacteria"/>
</dbReference>
<dbReference type="GO" id="GO:0020037">
    <property type="term" value="F:heme binding"/>
    <property type="evidence" value="ECO:0007669"/>
    <property type="project" value="InterPro"/>
</dbReference>
<dbReference type="RefSeq" id="WP_011115259.1">
    <property type="nucleotide sequence ID" value="NC_004917.1"/>
</dbReference>
<dbReference type="CDD" id="cd08489">
    <property type="entry name" value="PBP2_NikA"/>
    <property type="match status" value="1"/>
</dbReference>
<dbReference type="InterPro" id="IPR039424">
    <property type="entry name" value="SBP_5"/>
</dbReference>
<dbReference type="InterPro" id="IPR011980">
    <property type="entry name" value="CntA-like"/>
</dbReference>
<feature type="domain" description="Solute-binding protein family 5" evidence="3">
    <location>
        <begin position="59"/>
        <end position="436"/>
    </location>
</feature>
<proteinExistence type="inferred from homology"/>
<accession>Q7VJ33</accession>
<dbReference type="InterPro" id="IPR023765">
    <property type="entry name" value="SBP_5_CS"/>
</dbReference>